<dbReference type="Proteomes" id="UP001153292">
    <property type="component" value="Chromosome 6"/>
</dbReference>
<organism evidence="1 2">
    <name type="scientific">Chilo suppressalis</name>
    <name type="common">Asiatic rice borer moth</name>
    <dbReference type="NCBI Taxonomy" id="168631"/>
    <lineage>
        <taxon>Eukaryota</taxon>
        <taxon>Metazoa</taxon>
        <taxon>Ecdysozoa</taxon>
        <taxon>Arthropoda</taxon>
        <taxon>Hexapoda</taxon>
        <taxon>Insecta</taxon>
        <taxon>Pterygota</taxon>
        <taxon>Neoptera</taxon>
        <taxon>Endopterygota</taxon>
        <taxon>Lepidoptera</taxon>
        <taxon>Glossata</taxon>
        <taxon>Ditrysia</taxon>
        <taxon>Pyraloidea</taxon>
        <taxon>Crambidae</taxon>
        <taxon>Crambinae</taxon>
        <taxon>Chilo</taxon>
    </lineage>
</organism>
<proteinExistence type="predicted"/>
<reference evidence="1" key="1">
    <citation type="submission" date="2021-12" db="EMBL/GenBank/DDBJ databases">
        <authorList>
            <person name="King R."/>
        </authorList>
    </citation>
    <scope>NUCLEOTIDE SEQUENCE</scope>
</reference>
<name>A0ABN8BC37_CHISP</name>
<evidence type="ECO:0000313" key="2">
    <source>
        <dbReference type="Proteomes" id="UP001153292"/>
    </source>
</evidence>
<keyword evidence="2" id="KW-1185">Reference proteome</keyword>
<evidence type="ECO:0008006" key="3">
    <source>
        <dbReference type="Google" id="ProtNLM"/>
    </source>
</evidence>
<dbReference type="EMBL" id="OU963899">
    <property type="protein sequence ID" value="CAH0406473.1"/>
    <property type="molecule type" value="Genomic_DNA"/>
</dbReference>
<sequence>MTSFEDPSTSISTVTRPSLSTECTVPHSVAVSTSTATFSPRKEFANLSPLQKRRRTENLIAENDFETLAYALARKAENENQTDFVELVKHLIKKPEDAPMLRACLKSTKRTCHTDKALGISTSLKLSKWQYITLRQTMRDMGCDILPSYDALKQEKKKCYVEKEDMVITETEVKLKLQSILDITVKRLLKTLETDLTGSNSTLISKWGFDGASGQSNYQQKIDGDDSSIFMWGYLWTLLNKGLAISCGEFVDVEKFRQYCAATARKYVELYEWYYMPSSVHKLLIHGADIIEHNNFIPIGKLSEEASEARNKDFKNFRTFHSRKSSRIATNEDIINNLLISSDPYLSSFRPKICQRNKPLTNEAKSLLLTSCEDKENIEFVDVGNVSDYDFD</sequence>
<protein>
    <recommendedName>
        <fullName evidence="3">DUF4806 domain-containing protein</fullName>
    </recommendedName>
</protein>
<evidence type="ECO:0000313" key="1">
    <source>
        <dbReference type="EMBL" id="CAH0406473.1"/>
    </source>
</evidence>
<accession>A0ABN8BC37</accession>
<gene>
    <name evidence="1" type="ORF">CHILSU_LOCUS9848</name>
</gene>